<dbReference type="OrthoDB" id="9781342at2"/>
<dbReference type="SUPFAM" id="SSF56235">
    <property type="entry name" value="N-terminal nucleophile aminohydrolases (Ntn hydrolases)"/>
    <property type="match status" value="1"/>
</dbReference>
<dbReference type="AlphaFoldDB" id="A0A074JBZ4"/>
<proteinExistence type="predicted"/>
<evidence type="ECO:0000313" key="1">
    <source>
        <dbReference type="EMBL" id="KEO54079.1"/>
    </source>
</evidence>
<dbReference type="PANTHER" id="PTHR43881">
    <property type="entry name" value="GAMMA-GLUTAMYLTRANSPEPTIDASE (AFU_ORTHOLOGUE AFUA_4G13580)"/>
    <property type="match status" value="1"/>
</dbReference>
<protein>
    <submittedName>
        <fullName evidence="1">Gamma-glutamyltransferase</fullName>
    </submittedName>
</protein>
<dbReference type="Pfam" id="PF01019">
    <property type="entry name" value="G_glu_transpept"/>
    <property type="match status" value="1"/>
</dbReference>
<sequence>MLYSALGYNGAMSAPHRAAALAGQDILAAGGSAIEAMVAAAATVAVTYPHMNGIGGDGFWLIHRPGEKPIGIFAGGHAAALATPEWYASQGHSDAIPARGGLAALTVPGTIGGWEAALDLVDPAKRLPLERLLANAIGYARDGIAVTGNQSRTTAEKLAGLETVPGFAETFLIDGKVPQAGARMKQEALGRTLERLASEGLRSYYEGDLARIHGAFLEAQGSPLRASDFAAYRAQQVTPLEVTTSQGTLYNMTPPTQGIASLMILGIFDRLGVKEGEGFEHVHGLIEATKQAFILRNAELGDPATMREPAQDWLADDRLDAMAAKIDREAALQWPYEPKQGDTIWMGAADRDGTVVSFIQSVFWEFGSGLTCPETGVFFQNRGAGFSLQPGPNQLAPGKRPFHTLNPALAYLPDGRVFAYGTMGGEGQPQTQSAVFTRYAQFGMDLQAAVTAPRWLLGKTWGDATTTLKLESRFDPDLVDALRAAGHQVEMIPDYSDLAGHAGGVVLHPDGLLESATDPRADGAALSF</sequence>
<dbReference type="PRINTS" id="PR01210">
    <property type="entry name" value="GGTRANSPTASE"/>
</dbReference>
<dbReference type="Gene3D" id="1.10.246.130">
    <property type="match status" value="1"/>
</dbReference>
<gene>
    <name evidence="1" type="ORF">TP2_03955</name>
</gene>
<dbReference type="eggNOG" id="COG0405">
    <property type="taxonomic scope" value="Bacteria"/>
</dbReference>
<reference evidence="1 2" key="1">
    <citation type="submission" date="2013-07" db="EMBL/GenBank/DDBJ databases">
        <title>Thioclava pacifica DSM 10166 Genome Sequencing.</title>
        <authorList>
            <person name="Lai Q."/>
            <person name="Shao Z."/>
        </authorList>
    </citation>
    <scope>NUCLEOTIDE SEQUENCE [LARGE SCALE GENOMIC DNA]</scope>
    <source>
        <strain evidence="1 2">DSM 10166</strain>
    </source>
</reference>
<dbReference type="InterPro" id="IPR043137">
    <property type="entry name" value="GGT_ssub_C"/>
</dbReference>
<organism evidence="1 2">
    <name type="scientific">Thioclava pacifica DSM 10166</name>
    <dbReference type="NCBI Taxonomy" id="1353537"/>
    <lineage>
        <taxon>Bacteria</taxon>
        <taxon>Pseudomonadati</taxon>
        <taxon>Pseudomonadota</taxon>
        <taxon>Alphaproteobacteria</taxon>
        <taxon>Rhodobacterales</taxon>
        <taxon>Paracoccaceae</taxon>
        <taxon>Thioclava</taxon>
    </lineage>
</organism>
<dbReference type="EMBL" id="AUND01000012">
    <property type="protein sequence ID" value="KEO54079.1"/>
    <property type="molecule type" value="Genomic_DNA"/>
</dbReference>
<accession>A0A074JBZ4</accession>
<dbReference type="PANTHER" id="PTHR43881:SF5">
    <property type="entry name" value="GAMMA-GLUTAMYLTRANSPEPTIDASE"/>
    <property type="match status" value="1"/>
</dbReference>
<keyword evidence="1" id="KW-0808">Transferase</keyword>
<comment type="caution">
    <text evidence="1">The sequence shown here is derived from an EMBL/GenBank/DDBJ whole genome shotgun (WGS) entry which is preliminary data.</text>
</comment>
<dbReference type="Proteomes" id="UP000027432">
    <property type="component" value="Unassembled WGS sequence"/>
</dbReference>
<dbReference type="InterPro" id="IPR029055">
    <property type="entry name" value="Ntn_hydrolases_N"/>
</dbReference>
<evidence type="ECO:0000313" key="2">
    <source>
        <dbReference type="Proteomes" id="UP000027432"/>
    </source>
</evidence>
<dbReference type="STRING" id="1353537.TP2_03955"/>
<dbReference type="InterPro" id="IPR043138">
    <property type="entry name" value="GGT_lsub"/>
</dbReference>
<dbReference type="Gene3D" id="3.60.20.40">
    <property type="match status" value="1"/>
</dbReference>
<dbReference type="GO" id="GO:0016740">
    <property type="term" value="F:transferase activity"/>
    <property type="evidence" value="ECO:0007669"/>
    <property type="project" value="UniProtKB-KW"/>
</dbReference>
<dbReference type="RefSeq" id="WP_038074946.1">
    <property type="nucleotide sequence ID" value="NZ_AUND01000012.1"/>
</dbReference>
<keyword evidence="2" id="KW-1185">Reference proteome</keyword>
<name>A0A074JBZ4_9RHOB</name>
<dbReference type="InterPro" id="IPR052896">
    <property type="entry name" value="GGT-like_enzyme"/>
</dbReference>